<dbReference type="AlphaFoldDB" id="A0A671G9V8"/>
<keyword evidence="2" id="KW-1017">Isopeptide bond</keyword>
<dbReference type="FunCoup" id="A0A671G9V8">
    <property type="interactions" value="2804"/>
</dbReference>
<dbReference type="FunFam" id="2.130.10.10:FF:000480">
    <property type="entry name" value="Transducin beta like 3"/>
    <property type="match status" value="1"/>
</dbReference>
<comment type="subunit">
    <text evidence="9">Part of the small subunit (SSU) processome, composed of more than 70 proteins and the RNA chaperone small nucleolar RNA (snoRNA) U3.</text>
</comment>
<evidence type="ECO:0000256" key="2">
    <source>
        <dbReference type="ARBA" id="ARBA00022499"/>
    </source>
</evidence>
<dbReference type="FunFam" id="2.130.10.10:FF:000605">
    <property type="entry name" value="Transducin beta-like protein 3"/>
    <property type="match status" value="1"/>
</dbReference>
<feature type="repeat" description="WD" evidence="11">
    <location>
        <begin position="517"/>
        <end position="558"/>
    </location>
</feature>
<feature type="compositionally biased region" description="Gly residues" evidence="12">
    <location>
        <begin position="672"/>
        <end position="681"/>
    </location>
</feature>
<dbReference type="FunFam" id="2.130.10.10:FF:000795">
    <property type="entry name" value="Transducin beta-like protein 3"/>
    <property type="match status" value="1"/>
</dbReference>
<dbReference type="PANTHER" id="PTHR19854:SF15">
    <property type="entry name" value="TRANSDUCIN BETA-LIKE PROTEIN 3"/>
    <property type="match status" value="1"/>
</dbReference>
<feature type="repeat" description="WD" evidence="11">
    <location>
        <begin position="372"/>
        <end position="413"/>
    </location>
</feature>
<dbReference type="PRINTS" id="PR00320">
    <property type="entry name" value="GPROTEINBRPT"/>
</dbReference>
<dbReference type="PANTHER" id="PTHR19854">
    <property type="entry name" value="TRANSDUCIN BETA-LIKE 3"/>
    <property type="match status" value="1"/>
</dbReference>
<comment type="function">
    <text evidence="8">Part of the small subunit (SSU) processome, first precursor of the small eukaryotic ribosomal subunit. During the assembly of the SSU processome in the nucleolus, many ribosome biogenesis factors, an RNA chaperone and ribosomal proteins associate with the nascent pre-rRNA and work in concert to generate RNA folding, modifications, rearrangements and cleavage as well as targeted degradation of pre-ribosomal RNA by the RNA exosome.</text>
</comment>
<keyword evidence="3 11" id="KW-0853">WD repeat</keyword>
<dbReference type="GO" id="GO:0000480">
    <property type="term" value="P:endonucleolytic cleavage in 5'-ETS of tricistronic rRNA transcript (SSU-rRNA, 5.8S rRNA, LSU-rRNA)"/>
    <property type="evidence" value="ECO:0007669"/>
    <property type="project" value="TreeGrafter"/>
</dbReference>
<name>A0A671G9V8_RHIFE</name>
<evidence type="ECO:0000256" key="10">
    <source>
        <dbReference type="ARBA" id="ARBA00067334"/>
    </source>
</evidence>
<proteinExistence type="predicted"/>
<dbReference type="Ensembl" id="ENSRFET00010034479.1">
    <property type="protein sequence ID" value="ENSRFEP00010031807.1"/>
    <property type="gene ID" value="ENSRFEG00010020999.1"/>
</dbReference>
<dbReference type="Proteomes" id="UP000472240">
    <property type="component" value="Unplaced"/>
</dbReference>
<keyword evidence="5" id="KW-0832">Ubl conjugation</keyword>
<evidence type="ECO:0000256" key="1">
    <source>
        <dbReference type="ARBA" id="ARBA00004604"/>
    </source>
</evidence>
<evidence type="ECO:0000256" key="7">
    <source>
        <dbReference type="ARBA" id="ARBA00023242"/>
    </source>
</evidence>
<feature type="repeat" description="WD" evidence="11">
    <location>
        <begin position="559"/>
        <end position="600"/>
    </location>
</feature>
<feature type="repeat" description="WD" evidence="11">
    <location>
        <begin position="147"/>
        <end position="190"/>
    </location>
</feature>
<dbReference type="InParanoid" id="A0A671G9V8"/>
<dbReference type="GO" id="GO:0032040">
    <property type="term" value="C:small-subunit processome"/>
    <property type="evidence" value="ECO:0007669"/>
    <property type="project" value="Ensembl"/>
</dbReference>
<sequence length="874" mass="93454">MEEAAAGVGRFKANYAVERKIEPFYKGGKVQLDQTGQHLFCVCGTKVNILDVASGAVLRSLEQEDQEDITAFDLSPDDEVLVTASRALLLAQWAWREGSITRLWKAIHTAPVATMAFDPTSTLLATGGCDGAVRVWDVVRHYGTHHFRGSPGVVHLVAFHPDPARLLLFSSAIDATIRMWSLQDRSCLAVLSAHYSAVTSLTFSADGHTMLSSGRDKICIVWDLRSHQALRTIPVFESVEAAVLLPEEPAPKLGVKSSGLHFLTAGSQGVLRVWEAASGQCVYTQQQLSGPGQELTHCALVRAAGLLLSVTADHNLLLYEAHSLQLQKQFAGYSEEVLDVRFLGPEDSHIVVASNSPCLKVFELQTSACQILHGHTDIVLALDVFRKGWLFASCAKDQSIRVWRMNKAGRVTCVAQGSGHTHSVGTICCSRLKETFLVTGSQDCTVKLWPLPEAQLPKSTAPDSGPAVLQAQATQRCHDKDINSVAVAPNDKLLATGSQDRTAKLWALPQCQLLGIFSGHRRGLWCVQFSPMDQVLATASADGTIKLWALQDFSCLKTFEGHDASVLKVAFVSRGTQLLSSGSDGLVKLWTIKNNECVRTLDAHDDKVWGLHCSRLDDHALTGASDSCVILWKVCGLGWGGHRVGRVAWGCQSDASLTPGCNRGRASRGAGQARGTGGQVGLGVPPSLPGSATHIMSGTSSVSASPPPLRVGYIGMAPALWHGKQAPGGATIRHQGVLRPRLLTPEPAPAEWPCPPSFPRQAARTGQPAPGEAVPAGTGPGHLPGPAPHCTDCYPGSVLPQGPDRWQWGGSSGVHHALSLGLIFPPPTAIRRDPEACEKLEATVLRLRRDQKGPGWAGGGWPVATMGGLARGRL</sequence>
<evidence type="ECO:0000256" key="8">
    <source>
        <dbReference type="ARBA" id="ARBA00035000"/>
    </source>
</evidence>
<keyword evidence="6" id="KW-0007">Acetylation</keyword>
<evidence type="ECO:0000256" key="12">
    <source>
        <dbReference type="SAM" id="MobiDB-lite"/>
    </source>
</evidence>
<evidence type="ECO:0000256" key="11">
    <source>
        <dbReference type="PROSITE-ProRule" id="PRU00221"/>
    </source>
</evidence>
<evidence type="ECO:0000256" key="5">
    <source>
        <dbReference type="ARBA" id="ARBA00022843"/>
    </source>
</evidence>
<feature type="region of interest" description="Disordered" evidence="12">
    <location>
        <begin position="757"/>
        <end position="778"/>
    </location>
</feature>
<keyword evidence="14" id="KW-1185">Reference proteome</keyword>
<dbReference type="GO" id="GO:0005654">
    <property type="term" value="C:nucleoplasm"/>
    <property type="evidence" value="ECO:0007669"/>
    <property type="project" value="Ensembl"/>
</dbReference>
<evidence type="ECO:0000256" key="9">
    <source>
        <dbReference type="ARBA" id="ARBA00035020"/>
    </source>
</evidence>
<evidence type="ECO:0000256" key="3">
    <source>
        <dbReference type="ARBA" id="ARBA00022574"/>
    </source>
</evidence>
<protein>
    <recommendedName>
        <fullName evidence="10">Transducin beta-like protein 3</fullName>
    </recommendedName>
</protein>
<reference evidence="13" key="2">
    <citation type="submission" date="2025-09" db="UniProtKB">
        <authorList>
            <consortium name="Ensembl"/>
        </authorList>
    </citation>
    <scope>IDENTIFICATION</scope>
</reference>
<dbReference type="GO" id="GO:0000472">
    <property type="term" value="P:endonucleolytic cleavage to generate mature 5'-end of SSU-rRNA from (SSU-rRNA, 5.8S rRNA, LSU-rRNA)"/>
    <property type="evidence" value="ECO:0007669"/>
    <property type="project" value="TreeGrafter"/>
</dbReference>
<gene>
    <name evidence="13" type="primary">TBL3</name>
</gene>
<dbReference type="GO" id="GO:0030686">
    <property type="term" value="C:90S preribosome"/>
    <property type="evidence" value="ECO:0007669"/>
    <property type="project" value="TreeGrafter"/>
</dbReference>
<dbReference type="InterPro" id="IPR019775">
    <property type="entry name" value="WD40_repeat_CS"/>
</dbReference>
<accession>A0A671G9V8</accession>
<dbReference type="InterPro" id="IPR020472">
    <property type="entry name" value="WD40_PAC1"/>
</dbReference>
<organism evidence="13 14">
    <name type="scientific">Rhinolophus ferrumequinum</name>
    <name type="common">Greater horseshoe bat</name>
    <dbReference type="NCBI Taxonomy" id="59479"/>
    <lineage>
        <taxon>Eukaryota</taxon>
        <taxon>Metazoa</taxon>
        <taxon>Chordata</taxon>
        <taxon>Craniata</taxon>
        <taxon>Vertebrata</taxon>
        <taxon>Euteleostomi</taxon>
        <taxon>Mammalia</taxon>
        <taxon>Eutheria</taxon>
        <taxon>Laurasiatheria</taxon>
        <taxon>Chiroptera</taxon>
        <taxon>Yinpterochiroptera</taxon>
        <taxon>Rhinolophoidea</taxon>
        <taxon>Rhinolophidae</taxon>
        <taxon>Rhinolophinae</taxon>
        <taxon>Rhinolophus</taxon>
    </lineage>
</organism>
<dbReference type="Gene3D" id="2.130.10.10">
    <property type="entry name" value="YVTN repeat-like/Quinoprotein amine dehydrogenase"/>
    <property type="match status" value="4"/>
</dbReference>
<reference evidence="13" key="1">
    <citation type="submission" date="2025-08" db="UniProtKB">
        <authorList>
            <consortium name="Ensembl"/>
        </authorList>
    </citation>
    <scope>IDENTIFICATION</scope>
</reference>
<feature type="repeat" description="WD" evidence="11">
    <location>
        <begin position="191"/>
        <end position="232"/>
    </location>
</feature>
<dbReference type="SMART" id="SM00320">
    <property type="entry name" value="WD40"/>
    <property type="match status" value="13"/>
</dbReference>
<evidence type="ECO:0000313" key="14">
    <source>
        <dbReference type="Proteomes" id="UP000472240"/>
    </source>
</evidence>
<evidence type="ECO:0000256" key="4">
    <source>
        <dbReference type="ARBA" id="ARBA00022737"/>
    </source>
</evidence>
<evidence type="ECO:0000256" key="6">
    <source>
        <dbReference type="ARBA" id="ARBA00022990"/>
    </source>
</evidence>
<dbReference type="Pfam" id="PF00400">
    <property type="entry name" value="WD40"/>
    <property type="match status" value="8"/>
</dbReference>
<comment type="subcellular location">
    <subcellularLocation>
        <location evidence="1">Nucleus</location>
        <location evidence="1">Nucleolus</location>
    </subcellularLocation>
</comment>
<dbReference type="CDD" id="cd00200">
    <property type="entry name" value="WD40"/>
    <property type="match status" value="2"/>
</dbReference>
<dbReference type="PROSITE" id="PS50294">
    <property type="entry name" value="WD_REPEATS_REGION"/>
    <property type="match status" value="6"/>
</dbReference>
<dbReference type="PROSITE" id="PS50082">
    <property type="entry name" value="WD_REPEATS_2"/>
    <property type="match status" value="8"/>
</dbReference>
<feature type="region of interest" description="Disordered" evidence="12">
    <location>
        <begin position="662"/>
        <end position="681"/>
    </location>
</feature>
<keyword evidence="7" id="KW-0539">Nucleus</keyword>
<dbReference type="FunFam" id="2.130.10.10:FF:000230">
    <property type="entry name" value="Transducin beta-like protein 3"/>
    <property type="match status" value="1"/>
</dbReference>
<dbReference type="GeneTree" id="ENSGT00940000157651"/>
<dbReference type="GO" id="GO:0034511">
    <property type="term" value="F:U3 snoRNA binding"/>
    <property type="evidence" value="ECO:0007669"/>
    <property type="project" value="TreeGrafter"/>
</dbReference>
<feature type="repeat" description="WD" evidence="11">
    <location>
        <begin position="417"/>
        <end position="459"/>
    </location>
</feature>
<dbReference type="PROSITE" id="PS00678">
    <property type="entry name" value="WD_REPEATS_1"/>
    <property type="match status" value="2"/>
</dbReference>
<dbReference type="InterPro" id="IPR001680">
    <property type="entry name" value="WD40_rpt"/>
</dbReference>
<keyword evidence="4" id="KW-0677">Repeat</keyword>
<evidence type="ECO:0000313" key="13">
    <source>
        <dbReference type="Ensembl" id="ENSRFEP00010031807.1"/>
    </source>
</evidence>
<feature type="repeat" description="WD" evidence="11">
    <location>
        <begin position="475"/>
        <end position="506"/>
    </location>
</feature>
<dbReference type="SUPFAM" id="SSF50978">
    <property type="entry name" value="WD40 repeat-like"/>
    <property type="match status" value="2"/>
</dbReference>
<dbReference type="InterPro" id="IPR015943">
    <property type="entry name" value="WD40/YVTN_repeat-like_dom_sf"/>
</dbReference>
<dbReference type="InterPro" id="IPR036322">
    <property type="entry name" value="WD40_repeat_dom_sf"/>
</dbReference>
<feature type="repeat" description="WD" evidence="11">
    <location>
        <begin position="105"/>
        <end position="138"/>
    </location>
</feature>